<gene>
    <name evidence="13" type="primary">lpxK</name>
    <name evidence="14" type="ORF">C882_2576</name>
</gene>
<dbReference type="AlphaFoldDB" id="K9H4J9"/>
<name>K9H4J9_9PROT</name>
<dbReference type="EC" id="2.7.1.130" evidence="3 13"/>
<keyword evidence="5 13" id="KW-0444">Lipid biosynthesis</keyword>
<protein>
    <recommendedName>
        <fullName evidence="4 13">Tetraacyldisaccharide 4'-kinase</fullName>
        <ecNumber evidence="3 13">2.7.1.130</ecNumber>
    </recommendedName>
    <alternativeName>
        <fullName evidence="12 13">Lipid A 4'-kinase</fullName>
    </alternativeName>
</protein>
<sequence>MRAPEFWRTQNGIVRLLEPAGLLYAAAGRLRRARTTPHRAGIPVACVGNIVAGGAGKTPVCLSLADALTGAHFLTRGYGGSETGPLAVDLDRHTPEDVGDEALLLADRAPTWVARRRPEGAAAAEEAGARCLIMDDGHQNPTLAKDLSLVVVDGGYGFGNRRVLPAGPLREPLAEGLARADGVVLMGDDTARVARRLPPDLPVLRARLEPGRAALRLRGQLVVAFAGIGRPDKFFATLVALGARVVAAHPFADHFPYRHDDIQPILDEAFQLGAIPVTTAKDAVRLPPDQRQQVDVVPVTVRWEDPPALRALLTAKGLPVAEGAFQANPAALPGGQETAP</sequence>
<evidence type="ECO:0000256" key="3">
    <source>
        <dbReference type="ARBA" id="ARBA00012071"/>
    </source>
</evidence>
<evidence type="ECO:0000256" key="8">
    <source>
        <dbReference type="ARBA" id="ARBA00022741"/>
    </source>
</evidence>
<evidence type="ECO:0000256" key="1">
    <source>
        <dbReference type="ARBA" id="ARBA00002274"/>
    </source>
</evidence>
<dbReference type="GO" id="GO:0005524">
    <property type="term" value="F:ATP binding"/>
    <property type="evidence" value="ECO:0007669"/>
    <property type="project" value="UniProtKB-UniRule"/>
</dbReference>
<dbReference type="PANTHER" id="PTHR42724:SF1">
    <property type="entry name" value="TETRAACYLDISACCHARIDE 4'-KINASE, MITOCHONDRIAL-RELATED"/>
    <property type="match status" value="1"/>
</dbReference>
<reference evidence="14 15" key="1">
    <citation type="journal article" date="2013" name="Genome Announc.">
        <title>Draft Genome Sequence of an Alphaproteobacterium, Caenispirillum salinarum AK4(T), Isolated from a Solar Saltern.</title>
        <authorList>
            <person name="Khatri I."/>
            <person name="Singh A."/>
            <person name="Korpole S."/>
            <person name="Pinnaka A.K."/>
            <person name="Subramanian S."/>
        </authorList>
    </citation>
    <scope>NUCLEOTIDE SEQUENCE [LARGE SCALE GENOMIC DNA]</scope>
    <source>
        <strain evidence="14 15">AK4</strain>
    </source>
</reference>
<evidence type="ECO:0000256" key="12">
    <source>
        <dbReference type="ARBA" id="ARBA00029757"/>
    </source>
</evidence>
<dbReference type="SUPFAM" id="SSF52540">
    <property type="entry name" value="P-loop containing nucleoside triphosphate hydrolases"/>
    <property type="match status" value="1"/>
</dbReference>
<keyword evidence="9 13" id="KW-0418">Kinase</keyword>
<dbReference type="eggNOG" id="COG1663">
    <property type="taxonomic scope" value="Bacteria"/>
</dbReference>
<comment type="caution">
    <text evidence="14">The sequence shown here is derived from an EMBL/GenBank/DDBJ whole genome shotgun (WGS) entry which is preliminary data.</text>
</comment>
<organism evidence="14 15">
    <name type="scientific">Caenispirillum salinarum AK4</name>
    <dbReference type="NCBI Taxonomy" id="1238182"/>
    <lineage>
        <taxon>Bacteria</taxon>
        <taxon>Pseudomonadati</taxon>
        <taxon>Pseudomonadota</taxon>
        <taxon>Alphaproteobacteria</taxon>
        <taxon>Rhodospirillales</taxon>
        <taxon>Novispirillaceae</taxon>
        <taxon>Caenispirillum</taxon>
    </lineage>
</organism>
<feature type="binding site" evidence="13">
    <location>
        <begin position="51"/>
        <end position="58"/>
    </location>
    <ligand>
        <name>ATP</name>
        <dbReference type="ChEBI" id="CHEBI:30616"/>
    </ligand>
</feature>
<dbReference type="Proteomes" id="UP000009881">
    <property type="component" value="Unassembled WGS sequence"/>
</dbReference>
<dbReference type="GO" id="GO:0009245">
    <property type="term" value="P:lipid A biosynthetic process"/>
    <property type="evidence" value="ECO:0007669"/>
    <property type="project" value="UniProtKB-UniRule"/>
</dbReference>
<evidence type="ECO:0000256" key="7">
    <source>
        <dbReference type="ARBA" id="ARBA00022679"/>
    </source>
</evidence>
<dbReference type="RefSeq" id="WP_009538985.1">
    <property type="nucleotide sequence ID" value="NZ_ANHY01000003.1"/>
</dbReference>
<comment type="function">
    <text evidence="1 13">Transfers the gamma-phosphate of ATP to the 4'-position of a tetraacyldisaccharide 1-phosphate intermediate (termed DS-1-P) to form tetraacyldisaccharide 1,4'-bis-phosphate (lipid IVA).</text>
</comment>
<dbReference type="InterPro" id="IPR027417">
    <property type="entry name" value="P-loop_NTPase"/>
</dbReference>
<keyword evidence="10 13" id="KW-0067">ATP-binding</keyword>
<proteinExistence type="inferred from homology"/>
<evidence type="ECO:0000256" key="2">
    <source>
        <dbReference type="ARBA" id="ARBA00004870"/>
    </source>
</evidence>
<dbReference type="EMBL" id="ANHY01000003">
    <property type="protein sequence ID" value="EKV32497.1"/>
    <property type="molecule type" value="Genomic_DNA"/>
</dbReference>
<evidence type="ECO:0000256" key="13">
    <source>
        <dbReference type="HAMAP-Rule" id="MF_00409"/>
    </source>
</evidence>
<accession>K9H4J9</accession>
<keyword evidence="11 13" id="KW-0443">Lipid metabolism</keyword>
<evidence type="ECO:0000256" key="4">
    <source>
        <dbReference type="ARBA" id="ARBA00016436"/>
    </source>
</evidence>
<comment type="similarity">
    <text evidence="13">Belongs to the LpxK family.</text>
</comment>
<dbReference type="PATRIC" id="fig|1238182.3.peg.536"/>
<dbReference type="NCBIfam" id="TIGR00682">
    <property type="entry name" value="lpxK"/>
    <property type="match status" value="1"/>
</dbReference>
<comment type="pathway">
    <text evidence="2 13">Glycolipid biosynthesis; lipid IV(A) biosynthesis; lipid IV(A) from (3R)-3-hydroxytetradecanoyl-[acyl-carrier-protein] and UDP-N-acetyl-alpha-D-glucosamine: step 6/6.</text>
</comment>
<dbReference type="PANTHER" id="PTHR42724">
    <property type="entry name" value="TETRAACYLDISACCHARIDE 4'-KINASE"/>
    <property type="match status" value="1"/>
</dbReference>
<dbReference type="GO" id="GO:0009244">
    <property type="term" value="P:lipopolysaccharide core region biosynthetic process"/>
    <property type="evidence" value="ECO:0007669"/>
    <property type="project" value="TreeGrafter"/>
</dbReference>
<keyword evidence="15" id="KW-1185">Reference proteome</keyword>
<evidence type="ECO:0000256" key="9">
    <source>
        <dbReference type="ARBA" id="ARBA00022777"/>
    </source>
</evidence>
<keyword evidence="8 13" id="KW-0547">Nucleotide-binding</keyword>
<dbReference type="STRING" id="1238182.C882_2576"/>
<evidence type="ECO:0000256" key="11">
    <source>
        <dbReference type="ARBA" id="ARBA00023098"/>
    </source>
</evidence>
<dbReference type="Pfam" id="PF02606">
    <property type="entry name" value="LpxK"/>
    <property type="match status" value="1"/>
</dbReference>
<comment type="catalytic activity">
    <reaction evidence="13">
        <text>a lipid A disaccharide + ATP = a lipid IVA + ADP + H(+)</text>
        <dbReference type="Rhea" id="RHEA:67840"/>
        <dbReference type="ChEBI" id="CHEBI:15378"/>
        <dbReference type="ChEBI" id="CHEBI:30616"/>
        <dbReference type="ChEBI" id="CHEBI:176343"/>
        <dbReference type="ChEBI" id="CHEBI:176425"/>
        <dbReference type="ChEBI" id="CHEBI:456216"/>
        <dbReference type="EC" id="2.7.1.130"/>
    </reaction>
</comment>
<evidence type="ECO:0000256" key="10">
    <source>
        <dbReference type="ARBA" id="ARBA00022840"/>
    </source>
</evidence>
<evidence type="ECO:0000313" key="15">
    <source>
        <dbReference type="Proteomes" id="UP000009881"/>
    </source>
</evidence>
<dbReference type="InterPro" id="IPR003758">
    <property type="entry name" value="LpxK"/>
</dbReference>
<keyword evidence="6 13" id="KW-0441">Lipid A biosynthesis</keyword>
<keyword evidence="7 13" id="KW-0808">Transferase</keyword>
<dbReference type="GO" id="GO:0005886">
    <property type="term" value="C:plasma membrane"/>
    <property type="evidence" value="ECO:0007669"/>
    <property type="project" value="TreeGrafter"/>
</dbReference>
<dbReference type="UniPathway" id="UPA00359">
    <property type="reaction ID" value="UER00482"/>
</dbReference>
<dbReference type="GO" id="GO:0009029">
    <property type="term" value="F:lipid-A 4'-kinase activity"/>
    <property type="evidence" value="ECO:0007669"/>
    <property type="project" value="UniProtKB-UniRule"/>
</dbReference>
<evidence type="ECO:0000256" key="5">
    <source>
        <dbReference type="ARBA" id="ARBA00022516"/>
    </source>
</evidence>
<evidence type="ECO:0000256" key="6">
    <source>
        <dbReference type="ARBA" id="ARBA00022556"/>
    </source>
</evidence>
<dbReference type="OrthoDB" id="9766423at2"/>
<dbReference type="HAMAP" id="MF_00409">
    <property type="entry name" value="LpxK"/>
    <property type="match status" value="1"/>
</dbReference>
<evidence type="ECO:0000313" key="14">
    <source>
        <dbReference type="EMBL" id="EKV32497.1"/>
    </source>
</evidence>